<dbReference type="PROSITE" id="PS50975">
    <property type="entry name" value="ATP_GRASP"/>
    <property type="match status" value="1"/>
</dbReference>
<keyword evidence="1" id="KW-0547">Nucleotide-binding</keyword>
<comment type="caution">
    <text evidence="3">The sequence shown here is derived from an EMBL/GenBank/DDBJ whole genome shotgun (WGS) entry which is preliminary data.</text>
</comment>
<reference evidence="3 4" key="1">
    <citation type="journal article" date="2016" name="Nat. Commun.">
        <title>Thousands of microbial genomes shed light on interconnected biogeochemical processes in an aquifer system.</title>
        <authorList>
            <person name="Anantharaman K."/>
            <person name="Brown C.T."/>
            <person name="Hug L.A."/>
            <person name="Sharon I."/>
            <person name="Castelle C.J."/>
            <person name="Probst A.J."/>
            <person name="Thomas B.C."/>
            <person name="Singh A."/>
            <person name="Wilkins M.J."/>
            <person name="Karaoz U."/>
            <person name="Brodie E.L."/>
            <person name="Williams K.H."/>
            <person name="Hubbard S.S."/>
            <person name="Banfield J.F."/>
        </authorList>
    </citation>
    <scope>NUCLEOTIDE SEQUENCE [LARGE SCALE GENOMIC DNA]</scope>
</reference>
<dbReference type="Gene3D" id="3.30.470.20">
    <property type="entry name" value="ATP-grasp fold, B domain"/>
    <property type="match status" value="1"/>
</dbReference>
<dbReference type="SUPFAM" id="SSF56059">
    <property type="entry name" value="Glutathione synthetase ATP-binding domain-like"/>
    <property type="match status" value="1"/>
</dbReference>
<dbReference type="PANTHER" id="PTHR21621">
    <property type="entry name" value="RIBOSOMAL PROTEIN S6 MODIFICATION PROTEIN"/>
    <property type="match status" value="1"/>
</dbReference>
<dbReference type="InterPro" id="IPR013651">
    <property type="entry name" value="ATP-grasp_RimK-type"/>
</dbReference>
<organism evidence="3 4">
    <name type="scientific">Candidatus Woesebacteria bacterium RIFOXYD1_FULL_43_18</name>
    <dbReference type="NCBI Taxonomy" id="1802551"/>
    <lineage>
        <taxon>Bacteria</taxon>
        <taxon>Candidatus Woeseibacteriota</taxon>
    </lineage>
</organism>
<evidence type="ECO:0000313" key="4">
    <source>
        <dbReference type="Proteomes" id="UP000177596"/>
    </source>
</evidence>
<protein>
    <recommendedName>
        <fullName evidence="2">ATP-grasp domain-containing protein</fullName>
    </recommendedName>
</protein>
<sequence length="310" mass="34834">MDLRVRESSKSTTSDTQMKKILILVGKVTEKNDKLAKLIAGFVDPGEIKMDLFSSLTIDLDDGRVVVKVSGIDINNFNLVYIRSVDTKHSFLAGVLALSLDHLHIKYIDRKFINSRATTDKLTSLLILGLNGLPIMPTFYCGRDSVMQNADYLIKKFGYPIVAKELKTHHSKGLFVLRNKEDFQKLEGRQFLFQKFVPLENECRFLVLGNSVRSVQKMFRDLSGDKSQIDMERVEEFVDVTQVPGGMKDLAIKCAQALNLQVAGVDLMIAKESSKIFVIEVNGNPGFTYDINVSPEVSELAKFLEEESKS</sequence>
<dbReference type="Pfam" id="PF08443">
    <property type="entry name" value="RimK"/>
    <property type="match status" value="1"/>
</dbReference>
<evidence type="ECO:0000313" key="3">
    <source>
        <dbReference type="EMBL" id="OGM87759.1"/>
    </source>
</evidence>
<dbReference type="PANTHER" id="PTHR21621:SF0">
    <property type="entry name" value="BETA-CITRYLGLUTAMATE SYNTHASE B-RELATED"/>
    <property type="match status" value="1"/>
</dbReference>
<dbReference type="Proteomes" id="UP000177596">
    <property type="component" value="Unassembled WGS sequence"/>
</dbReference>
<accession>A0A1F8DI95</accession>
<evidence type="ECO:0000259" key="2">
    <source>
        <dbReference type="PROSITE" id="PS50975"/>
    </source>
</evidence>
<dbReference type="AlphaFoldDB" id="A0A1F8DI95"/>
<keyword evidence="1" id="KW-0067">ATP-binding</keyword>
<dbReference type="GO" id="GO:0005737">
    <property type="term" value="C:cytoplasm"/>
    <property type="evidence" value="ECO:0007669"/>
    <property type="project" value="TreeGrafter"/>
</dbReference>
<name>A0A1F8DI95_9BACT</name>
<proteinExistence type="predicted"/>
<dbReference type="GO" id="GO:0016879">
    <property type="term" value="F:ligase activity, forming carbon-nitrogen bonds"/>
    <property type="evidence" value="ECO:0007669"/>
    <property type="project" value="TreeGrafter"/>
</dbReference>
<dbReference type="InterPro" id="IPR011761">
    <property type="entry name" value="ATP-grasp"/>
</dbReference>
<evidence type="ECO:0000256" key="1">
    <source>
        <dbReference type="PROSITE-ProRule" id="PRU00409"/>
    </source>
</evidence>
<dbReference type="GO" id="GO:0046872">
    <property type="term" value="F:metal ion binding"/>
    <property type="evidence" value="ECO:0007669"/>
    <property type="project" value="InterPro"/>
</dbReference>
<dbReference type="GO" id="GO:0005524">
    <property type="term" value="F:ATP binding"/>
    <property type="evidence" value="ECO:0007669"/>
    <property type="project" value="UniProtKB-UniRule"/>
</dbReference>
<gene>
    <name evidence="3" type="ORF">A2573_00645</name>
</gene>
<dbReference type="EMBL" id="MGIL01000022">
    <property type="protein sequence ID" value="OGM87759.1"/>
    <property type="molecule type" value="Genomic_DNA"/>
</dbReference>
<feature type="domain" description="ATP-grasp" evidence="2">
    <location>
        <begin position="125"/>
        <end position="308"/>
    </location>
</feature>